<evidence type="ECO:0000313" key="2">
    <source>
        <dbReference type="EMBL" id="MCP2353273.1"/>
    </source>
</evidence>
<dbReference type="InterPro" id="IPR001279">
    <property type="entry name" value="Metallo-B-lactamas"/>
</dbReference>
<accession>A0A9X2JXZ7</accession>
<sequence>MKITKYTHSCVKIEHPGGVLVIDPGVWSEPRAVDGADAVLVTHEHSDHIDVRRLSTLGIPVYMPAGARVQDLEVVPVHPGEVFTAGGMEIEAVGGRHAPTYATRPDCVNVGYIVDHRCYHPGDSLHVPQRDVDILLTPVHGSWMKTAEAIDYAKYTRSRHVVAIHEGQINQRGLSSVDEWFTQEIGNRYQRLEPGEFLSL</sequence>
<evidence type="ECO:0000259" key="1">
    <source>
        <dbReference type="SMART" id="SM00849"/>
    </source>
</evidence>
<name>A0A9X2JXZ7_9ACTN</name>
<dbReference type="Gene3D" id="3.60.15.10">
    <property type="entry name" value="Ribonuclease Z/Hydroxyacylglutathione hydrolase-like"/>
    <property type="match status" value="1"/>
</dbReference>
<dbReference type="PANTHER" id="PTHR43546">
    <property type="entry name" value="UPF0173 METAL-DEPENDENT HYDROLASE MJ1163-RELATED"/>
    <property type="match status" value="1"/>
</dbReference>
<proteinExistence type="predicted"/>
<dbReference type="PANTHER" id="PTHR43546:SF3">
    <property type="entry name" value="UPF0173 METAL-DEPENDENT HYDROLASE MJ1163"/>
    <property type="match status" value="1"/>
</dbReference>
<evidence type="ECO:0000313" key="3">
    <source>
        <dbReference type="Proteomes" id="UP001139648"/>
    </source>
</evidence>
<dbReference type="InterPro" id="IPR050114">
    <property type="entry name" value="UPF0173_UPF0282_UlaG_hydrolase"/>
</dbReference>
<feature type="domain" description="Metallo-beta-lactamase" evidence="1">
    <location>
        <begin position="7"/>
        <end position="165"/>
    </location>
</feature>
<dbReference type="RefSeq" id="WP_253739741.1">
    <property type="nucleotide sequence ID" value="NZ_BAABKA010000044.1"/>
</dbReference>
<dbReference type="AlphaFoldDB" id="A0A9X2JXZ7"/>
<gene>
    <name evidence="2" type="ORF">HD597_000293</name>
</gene>
<dbReference type="InterPro" id="IPR036866">
    <property type="entry name" value="RibonucZ/Hydroxyglut_hydro"/>
</dbReference>
<reference evidence="2" key="1">
    <citation type="submission" date="2022-06" db="EMBL/GenBank/DDBJ databases">
        <title>Sequencing the genomes of 1000 actinobacteria strains.</title>
        <authorList>
            <person name="Klenk H.-P."/>
        </authorList>
    </citation>
    <scope>NUCLEOTIDE SEQUENCE</scope>
    <source>
        <strain evidence="2">DSM 46694</strain>
    </source>
</reference>
<dbReference type="SUPFAM" id="SSF56281">
    <property type="entry name" value="Metallo-hydrolase/oxidoreductase"/>
    <property type="match status" value="1"/>
</dbReference>
<dbReference type="Proteomes" id="UP001139648">
    <property type="component" value="Unassembled WGS sequence"/>
</dbReference>
<comment type="caution">
    <text evidence="2">The sequence shown here is derived from an EMBL/GenBank/DDBJ whole genome shotgun (WGS) entry which is preliminary data.</text>
</comment>
<protein>
    <submittedName>
        <fullName evidence="2">L-ascorbate metabolism protein UlaG (Beta-lactamase superfamily)</fullName>
    </submittedName>
</protein>
<organism evidence="2 3">
    <name type="scientific">Nonomuraea thailandensis</name>
    <dbReference type="NCBI Taxonomy" id="1188745"/>
    <lineage>
        <taxon>Bacteria</taxon>
        <taxon>Bacillati</taxon>
        <taxon>Actinomycetota</taxon>
        <taxon>Actinomycetes</taxon>
        <taxon>Streptosporangiales</taxon>
        <taxon>Streptosporangiaceae</taxon>
        <taxon>Nonomuraea</taxon>
    </lineage>
</organism>
<keyword evidence="3" id="KW-1185">Reference proteome</keyword>
<dbReference type="SMART" id="SM00849">
    <property type="entry name" value="Lactamase_B"/>
    <property type="match status" value="1"/>
</dbReference>
<dbReference type="EMBL" id="JAMZEB010000001">
    <property type="protein sequence ID" value="MCP2353273.1"/>
    <property type="molecule type" value="Genomic_DNA"/>
</dbReference>
<dbReference type="Pfam" id="PF13483">
    <property type="entry name" value="Lactamase_B_3"/>
    <property type="match status" value="1"/>
</dbReference>